<feature type="transmembrane region" description="Helical" evidence="7">
    <location>
        <begin position="161"/>
        <end position="180"/>
    </location>
</feature>
<dbReference type="GO" id="GO:0005794">
    <property type="term" value="C:Golgi apparatus"/>
    <property type="evidence" value="ECO:0007669"/>
    <property type="project" value="InterPro"/>
</dbReference>
<gene>
    <name evidence="8" type="ORF">VNE69_04060</name>
</gene>
<keyword evidence="9" id="KW-1185">Reference proteome</keyword>
<dbReference type="AlphaFoldDB" id="A0AAX4JBE9"/>
<keyword evidence="1" id="KW-0813">Transport</keyword>
<evidence type="ECO:0000256" key="6">
    <source>
        <dbReference type="ARBA" id="ARBA00046280"/>
    </source>
</evidence>
<keyword evidence="2 7" id="KW-0812">Transmembrane</keyword>
<dbReference type="InterPro" id="IPR027027">
    <property type="entry name" value="GOSR2/Membrin/Bos1"/>
</dbReference>
<sequence length="181" mass="21447">MTNIKKLQKESEEIEAELLKSEESLQNIGTLAIRIQKFVKLVSYIQDTELKLKAEDFNHRIIKLSNKRLMRRKEEDEEMIKSKLKPDEPFTECTQDTYYNEKTQRVNNIITDAVNILDTIQKQGRYIERTNSRLKGGLIKLGLSKELVNEIDRRYLADNKIFVTGLVIVIFIFFILRFWFK</sequence>
<dbReference type="GO" id="GO:0016192">
    <property type="term" value="P:vesicle-mediated transport"/>
    <property type="evidence" value="ECO:0007669"/>
    <property type="project" value="InterPro"/>
</dbReference>
<dbReference type="KEGG" id="vnx:VNE69_04060"/>
<dbReference type="GeneID" id="90541050"/>
<dbReference type="Proteomes" id="UP001334084">
    <property type="component" value="Chromosome 4"/>
</dbReference>
<accession>A0AAX4JBE9</accession>
<reference evidence="8" key="1">
    <citation type="journal article" date="2024" name="BMC Genomics">
        <title>Functional annotation of a divergent genome using sequence and structure-based similarity.</title>
        <authorList>
            <person name="Svedberg D."/>
            <person name="Winiger R.R."/>
            <person name="Berg A."/>
            <person name="Sharma H."/>
            <person name="Tellgren-Roth C."/>
            <person name="Debrunner-Vossbrinck B.A."/>
            <person name="Vossbrinck C.R."/>
            <person name="Barandun J."/>
        </authorList>
    </citation>
    <scope>NUCLEOTIDE SEQUENCE</scope>
    <source>
        <strain evidence="8">Illinois isolate</strain>
    </source>
</reference>
<keyword evidence="3" id="KW-0653">Protein transport</keyword>
<evidence type="ECO:0000313" key="8">
    <source>
        <dbReference type="EMBL" id="WUR03232.1"/>
    </source>
</evidence>
<proteinExistence type="predicted"/>
<evidence type="ECO:0000256" key="4">
    <source>
        <dbReference type="ARBA" id="ARBA00022989"/>
    </source>
</evidence>
<evidence type="ECO:0000256" key="7">
    <source>
        <dbReference type="SAM" id="Phobius"/>
    </source>
</evidence>
<evidence type="ECO:0000256" key="5">
    <source>
        <dbReference type="ARBA" id="ARBA00023136"/>
    </source>
</evidence>
<dbReference type="GO" id="GO:0005484">
    <property type="term" value="F:SNAP receptor activity"/>
    <property type="evidence" value="ECO:0007669"/>
    <property type="project" value="InterPro"/>
</dbReference>
<evidence type="ECO:0000256" key="3">
    <source>
        <dbReference type="ARBA" id="ARBA00022927"/>
    </source>
</evidence>
<dbReference type="EMBL" id="CP142729">
    <property type="protein sequence ID" value="WUR03232.1"/>
    <property type="molecule type" value="Genomic_DNA"/>
</dbReference>
<keyword evidence="4 7" id="KW-1133">Transmembrane helix</keyword>
<dbReference type="GO" id="GO:0015031">
    <property type="term" value="P:protein transport"/>
    <property type="evidence" value="ECO:0007669"/>
    <property type="project" value="UniProtKB-KW"/>
</dbReference>
<protein>
    <submittedName>
        <fullName evidence="8">Membrane protein</fullName>
    </submittedName>
</protein>
<organism evidence="8 9">
    <name type="scientific">Vairimorpha necatrix</name>
    <dbReference type="NCBI Taxonomy" id="6039"/>
    <lineage>
        <taxon>Eukaryota</taxon>
        <taxon>Fungi</taxon>
        <taxon>Fungi incertae sedis</taxon>
        <taxon>Microsporidia</taxon>
        <taxon>Nosematidae</taxon>
        <taxon>Vairimorpha</taxon>
    </lineage>
</organism>
<keyword evidence="5 7" id="KW-0472">Membrane</keyword>
<evidence type="ECO:0000256" key="2">
    <source>
        <dbReference type="ARBA" id="ARBA00022692"/>
    </source>
</evidence>
<name>A0AAX4JBE9_9MICR</name>
<dbReference type="PIRSF" id="PIRSF028865">
    <property type="entry name" value="Membrin-2"/>
    <property type="match status" value="1"/>
</dbReference>
<evidence type="ECO:0000256" key="1">
    <source>
        <dbReference type="ARBA" id="ARBA00022448"/>
    </source>
</evidence>
<dbReference type="RefSeq" id="XP_065329377.1">
    <property type="nucleotide sequence ID" value="XM_065473305.1"/>
</dbReference>
<evidence type="ECO:0000313" key="9">
    <source>
        <dbReference type="Proteomes" id="UP001334084"/>
    </source>
</evidence>
<comment type="subcellular location">
    <subcellularLocation>
        <location evidence="6">Endomembrane system</location>
        <topology evidence="6">Single-pass type IV membrane protein</topology>
    </subcellularLocation>
</comment>